<keyword evidence="2" id="KW-1185">Reference proteome</keyword>
<dbReference type="AlphaFoldDB" id="A0A4Z2G6H5"/>
<proteinExistence type="predicted"/>
<gene>
    <name evidence="1" type="ORF">EYF80_040596</name>
</gene>
<sequence>MRLFRSSTSKVLGFWWLRCSNCFSRAWWSTVMVDKVQLFGKFALLQAAGIDNTPQFNTRGAAVLDDFPEVAVVVQPGLLKRCFHTSCFRPQGGAASPFNLRGRNAFPYGVQPPQQELTSLRRKWMEKKCSCRKNGSKHRTAKRCLKSCHATR</sequence>
<evidence type="ECO:0000313" key="2">
    <source>
        <dbReference type="Proteomes" id="UP000314294"/>
    </source>
</evidence>
<protein>
    <submittedName>
        <fullName evidence="1">Uncharacterized protein</fullName>
    </submittedName>
</protein>
<name>A0A4Z2G6H5_9TELE</name>
<reference evidence="1 2" key="1">
    <citation type="submission" date="2019-03" db="EMBL/GenBank/DDBJ databases">
        <title>First draft genome of Liparis tanakae, snailfish: a comprehensive survey of snailfish specific genes.</title>
        <authorList>
            <person name="Kim W."/>
            <person name="Song I."/>
            <person name="Jeong J.-H."/>
            <person name="Kim D."/>
            <person name="Kim S."/>
            <person name="Ryu S."/>
            <person name="Song J.Y."/>
            <person name="Lee S.K."/>
        </authorList>
    </citation>
    <scope>NUCLEOTIDE SEQUENCE [LARGE SCALE GENOMIC DNA]</scope>
    <source>
        <tissue evidence="1">Muscle</tissue>
    </source>
</reference>
<organism evidence="1 2">
    <name type="scientific">Liparis tanakae</name>
    <name type="common">Tanaka's snailfish</name>
    <dbReference type="NCBI Taxonomy" id="230148"/>
    <lineage>
        <taxon>Eukaryota</taxon>
        <taxon>Metazoa</taxon>
        <taxon>Chordata</taxon>
        <taxon>Craniata</taxon>
        <taxon>Vertebrata</taxon>
        <taxon>Euteleostomi</taxon>
        <taxon>Actinopterygii</taxon>
        <taxon>Neopterygii</taxon>
        <taxon>Teleostei</taxon>
        <taxon>Neoteleostei</taxon>
        <taxon>Acanthomorphata</taxon>
        <taxon>Eupercaria</taxon>
        <taxon>Perciformes</taxon>
        <taxon>Cottioidei</taxon>
        <taxon>Cottales</taxon>
        <taxon>Liparidae</taxon>
        <taxon>Liparis</taxon>
    </lineage>
</organism>
<evidence type="ECO:0000313" key="1">
    <source>
        <dbReference type="EMBL" id="TNN49177.1"/>
    </source>
</evidence>
<dbReference type="Proteomes" id="UP000314294">
    <property type="component" value="Unassembled WGS sequence"/>
</dbReference>
<dbReference type="EMBL" id="SRLO01000665">
    <property type="protein sequence ID" value="TNN49177.1"/>
    <property type="molecule type" value="Genomic_DNA"/>
</dbReference>
<accession>A0A4Z2G6H5</accession>
<comment type="caution">
    <text evidence="1">The sequence shown here is derived from an EMBL/GenBank/DDBJ whole genome shotgun (WGS) entry which is preliminary data.</text>
</comment>